<keyword evidence="1" id="KW-0472">Membrane</keyword>
<organism evidence="2 3">
    <name type="scientific">Herpetosiphon geysericola</name>
    <dbReference type="NCBI Taxonomy" id="70996"/>
    <lineage>
        <taxon>Bacteria</taxon>
        <taxon>Bacillati</taxon>
        <taxon>Chloroflexota</taxon>
        <taxon>Chloroflexia</taxon>
        <taxon>Herpetosiphonales</taxon>
        <taxon>Herpetosiphonaceae</taxon>
        <taxon>Herpetosiphon</taxon>
    </lineage>
</organism>
<dbReference type="Proteomes" id="UP000050277">
    <property type="component" value="Unassembled WGS sequence"/>
</dbReference>
<gene>
    <name evidence="2" type="ORF">SE18_14640</name>
</gene>
<comment type="caution">
    <text evidence="2">The sequence shown here is derived from an EMBL/GenBank/DDBJ whole genome shotgun (WGS) entry which is preliminary data.</text>
</comment>
<accession>A0A0P6YA25</accession>
<feature type="transmembrane region" description="Helical" evidence="1">
    <location>
        <begin position="27"/>
        <end position="45"/>
    </location>
</feature>
<dbReference type="AlphaFoldDB" id="A0A0P6YA25"/>
<evidence type="ECO:0000313" key="3">
    <source>
        <dbReference type="Proteomes" id="UP000050277"/>
    </source>
</evidence>
<reference evidence="2 3" key="1">
    <citation type="submission" date="2015-07" db="EMBL/GenBank/DDBJ databases">
        <title>Whole genome sequence of Herpetosiphon geysericola DSM 7119.</title>
        <authorList>
            <person name="Hemp J."/>
            <person name="Ward L.M."/>
            <person name="Pace L.A."/>
            <person name="Fischer W.W."/>
        </authorList>
    </citation>
    <scope>NUCLEOTIDE SEQUENCE [LARGE SCALE GENOMIC DNA]</scope>
    <source>
        <strain evidence="2 3">DSM 7119</strain>
    </source>
</reference>
<evidence type="ECO:0000256" key="1">
    <source>
        <dbReference type="SAM" id="Phobius"/>
    </source>
</evidence>
<dbReference type="EMBL" id="LGKP01000022">
    <property type="protein sequence ID" value="KPL86104.1"/>
    <property type="molecule type" value="Genomic_DNA"/>
</dbReference>
<proteinExistence type="predicted"/>
<keyword evidence="1" id="KW-1133">Transmembrane helix</keyword>
<feature type="transmembrane region" description="Helical" evidence="1">
    <location>
        <begin position="97"/>
        <end position="115"/>
    </location>
</feature>
<dbReference type="STRING" id="70996.SE18_14640"/>
<name>A0A0P6YA25_9CHLR</name>
<feature type="transmembrane region" description="Helical" evidence="1">
    <location>
        <begin position="173"/>
        <end position="191"/>
    </location>
</feature>
<keyword evidence="3" id="KW-1185">Reference proteome</keyword>
<evidence type="ECO:0000313" key="2">
    <source>
        <dbReference type="EMBL" id="KPL86104.1"/>
    </source>
</evidence>
<protein>
    <submittedName>
        <fullName evidence="2">Uncharacterized protein</fullName>
    </submittedName>
</protein>
<sequence length="200" mass="22541">MRSNNEQLSWSIAMGRFSRWLERQSKGWLVLVGLAIFVGFLGFVLPQQAQKSQQYSAEVGSPDSSLFYSADDLYRFAEAYGPEGRAAYVSARFSFDLIWPLAYTLFLATAISWLGQRTFAAGSPWRLLNLVPIIGLGLDYAENCGAALVMGRYPERTPIIDWLTPWLSASKWLFVNGSFVVLVGVGLAYLWQRIKKHRSK</sequence>
<feature type="transmembrane region" description="Helical" evidence="1">
    <location>
        <begin position="127"/>
        <end position="153"/>
    </location>
</feature>
<keyword evidence="1" id="KW-0812">Transmembrane</keyword>